<protein>
    <recommendedName>
        <fullName evidence="3">Crinkler (CRN) family protein</fullName>
    </recommendedName>
</protein>
<reference evidence="1" key="1">
    <citation type="submission" date="2023-08" db="EMBL/GenBank/DDBJ databases">
        <title>Reference Genome Resource for the Citrus Pathogen Phytophthora citrophthora.</title>
        <authorList>
            <person name="Moller H."/>
            <person name="Coetzee B."/>
            <person name="Rose L.J."/>
            <person name="Van Niekerk J.M."/>
        </authorList>
    </citation>
    <scope>NUCLEOTIDE SEQUENCE</scope>
    <source>
        <strain evidence="1">STE-U-9442</strain>
    </source>
</reference>
<evidence type="ECO:0000313" key="1">
    <source>
        <dbReference type="EMBL" id="KAK1939256.1"/>
    </source>
</evidence>
<comment type="caution">
    <text evidence="1">The sequence shown here is derived from an EMBL/GenBank/DDBJ whole genome shotgun (WGS) entry which is preliminary data.</text>
</comment>
<dbReference type="EMBL" id="JASMQC010000016">
    <property type="protein sequence ID" value="KAK1939256.1"/>
    <property type="molecule type" value="Genomic_DNA"/>
</dbReference>
<name>A0AAD9GJG7_9STRA</name>
<organism evidence="1 2">
    <name type="scientific">Phytophthora citrophthora</name>
    <dbReference type="NCBI Taxonomy" id="4793"/>
    <lineage>
        <taxon>Eukaryota</taxon>
        <taxon>Sar</taxon>
        <taxon>Stramenopiles</taxon>
        <taxon>Oomycota</taxon>
        <taxon>Peronosporomycetes</taxon>
        <taxon>Peronosporales</taxon>
        <taxon>Peronosporaceae</taxon>
        <taxon>Phytophthora</taxon>
    </lineage>
</organism>
<dbReference type="AlphaFoldDB" id="A0AAD9GJG7"/>
<dbReference type="Proteomes" id="UP001259832">
    <property type="component" value="Unassembled WGS sequence"/>
</dbReference>
<gene>
    <name evidence="1" type="ORF">P3T76_008640</name>
</gene>
<keyword evidence="2" id="KW-1185">Reference proteome</keyword>
<sequence>MQSSRELLEKLTTEVGPVFIVLDNIGWAFSDKNVDVFGKWKLFENFCRVILQSWLQISKVFFLIAGWPSFLRYTNQIPKAQGRYLMPIKFRRVSLHRLRRPEIEEIIHKTFIDKDEMKTIKTHFCLDDEQVVEVAGHLFNTTLGHPRSLAGVFEKCRSYEELVAYDLFDDRRCINWRTFADSRESWAKPLASMILVNLTQGWKDKDNREISYDAIAHFFDVSWDGTVGSATLYMPPYIQQLLLAFLCPLTEYLDKVANCQISLNYATILEWACLERFQDLFDEHSQGCPHKVLPEFFTEHQLFGMCTGVQFSKHTCPVPTATEKWTPETWWFMRTRIENRLGDEYRLDLKPRLNQRLQTYS</sequence>
<proteinExistence type="predicted"/>
<evidence type="ECO:0000313" key="2">
    <source>
        <dbReference type="Proteomes" id="UP001259832"/>
    </source>
</evidence>
<accession>A0AAD9GJG7</accession>
<evidence type="ECO:0008006" key="3">
    <source>
        <dbReference type="Google" id="ProtNLM"/>
    </source>
</evidence>